<dbReference type="Gene3D" id="2.40.50.100">
    <property type="match status" value="1"/>
</dbReference>
<dbReference type="SUPFAM" id="SSF111369">
    <property type="entry name" value="HlyD-like secretion proteins"/>
    <property type="match status" value="1"/>
</dbReference>
<dbReference type="Gene3D" id="1.10.287.470">
    <property type="entry name" value="Helix hairpin bin"/>
    <property type="match status" value="1"/>
</dbReference>
<evidence type="ECO:0000259" key="2">
    <source>
        <dbReference type="Pfam" id="PF25876"/>
    </source>
</evidence>
<dbReference type="Pfam" id="PF25954">
    <property type="entry name" value="Beta-barrel_RND_2"/>
    <property type="match status" value="1"/>
</dbReference>
<reference evidence="5 6" key="1">
    <citation type="submission" date="2012-07" db="EMBL/GenBank/DDBJ databases">
        <title>Draft genome sequence of Desulfovibrio magneticus str. Maddingley MBC34 obtained from a metagenomic sequence of a methanogenic enrichment isolated from coal-seam formation water in Victoria, Australia.</title>
        <authorList>
            <person name="Greenfield P."/>
            <person name="Hendry P."/>
            <person name="Li D."/>
            <person name="Rosewarne C.P."/>
            <person name="Tran-Dinh N."/>
            <person name="Elbourne L.D.H."/>
            <person name="Paulsen I.T."/>
            <person name="Midgley D.J."/>
        </authorList>
    </citation>
    <scope>NUCLEOTIDE SEQUENCE [LARGE SCALE GENOMIC DNA]</scope>
    <source>
        <strain evidence="6">Maddingley MBC34</strain>
    </source>
</reference>
<evidence type="ECO:0000259" key="4">
    <source>
        <dbReference type="Pfam" id="PF25954"/>
    </source>
</evidence>
<evidence type="ECO:0000256" key="1">
    <source>
        <dbReference type="ARBA" id="ARBA00009477"/>
    </source>
</evidence>
<organism evidence="5 6">
    <name type="scientific">Solidesulfovibrio magneticus str. Maddingley MBC34</name>
    <dbReference type="NCBI Taxonomy" id="1206767"/>
    <lineage>
        <taxon>Bacteria</taxon>
        <taxon>Pseudomonadati</taxon>
        <taxon>Thermodesulfobacteriota</taxon>
        <taxon>Desulfovibrionia</taxon>
        <taxon>Desulfovibrionales</taxon>
        <taxon>Desulfovibrionaceae</taxon>
        <taxon>Solidesulfovibrio</taxon>
    </lineage>
</organism>
<dbReference type="Gene3D" id="2.40.420.20">
    <property type="match status" value="1"/>
</dbReference>
<gene>
    <name evidence="5" type="ORF">B193_2214</name>
</gene>
<feature type="domain" description="Multidrug resistance protein MdtA-like alpha-helical hairpin" evidence="2">
    <location>
        <begin position="112"/>
        <end position="180"/>
    </location>
</feature>
<dbReference type="InterPro" id="IPR058625">
    <property type="entry name" value="MdtA-like_BSH"/>
</dbReference>
<sequence>MPRNTKHIPPERPMVFCQAMLLAITLCVLLSGCQEAKSSPPVHPVVKAMRISLEIGADNRSYPGVIVARHETQESFRVGGRIEKRSVDVGDAVREGQVLATLDEKDLRLSMESAQAERNAAVSNKDQAITEEQRYATLLSKNVVSQSEYDLKHLSAEEARARLDKADRSLKLATSQLGYARLVSSNDGVVTKVSAEAGQVVSPGQSVVTVARKGALEVLVDIPERSIQGIKETKAEASVWSNNDIRFRARLREIAPSADPATRTYAVRYALPDADASVRLGMTATLHLSGQARAQTARIPASAMLNQGKGPGLWRVDPKSGQLTFLPVTVDRYSERDAFVHGQLADGDIIVISGVQKLDEGTAVRLADAPREDAQ</sequence>
<evidence type="ECO:0000313" key="5">
    <source>
        <dbReference type="EMBL" id="EKO39087.1"/>
    </source>
</evidence>
<feature type="domain" description="Multidrug resistance protein MdtA-like barrel-sandwich hybrid" evidence="3">
    <location>
        <begin position="77"/>
        <end position="208"/>
    </location>
</feature>
<comment type="similarity">
    <text evidence="1">Belongs to the membrane fusion protein (MFP) (TC 8.A.1) family.</text>
</comment>
<evidence type="ECO:0000259" key="3">
    <source>
        <dbReference type="Pfam" id="PF25917"/>
    </source>
</evidence>
<accession>K6FKM6</accession>
<dbReference type="GO" id="GO:0015562">
    <property type="term" value="F:efflux transmembrane transporter activity"/>
    <property type="evidence" value="ECO:0007669"/>
    <property type="project" value="TreeGrafter"/>
</dbReference>
<dbReference type="PROSITE" id="PS51257">
    <property type="entry name" value="PROKAR_LIPOPROTEIN"/>
    <property type="match status" value="1"/>
</dbReference>
<protein>
    <submittedName>
        <fullName evidence="5">RND family efflux transporter, MFP subunit</fullName>
    </submittedName>
</protein>
<dbReference type="PANTHER" id="PTHR30469:SF18">
    <property type="entry name" value="RESISTANCE-NODULATION-CELL DIVISION (RND) EFFLUX MEMBRANE FUSION PROTEIN-RELATED"/>
    <property type="match status" value="1"/>
</dbReference>
<dbReference type="Pfam" id="PF25876">
    <property type="entry name" value="HH_MFP_RND"/>
    <property type="match status" value="1"/>
</dbReference>
<proteinExistence type="inferred from homology"/>
<dbReference type="PATRIC" id="fig|1206767.3.peg.2157"/>
<dbReference type="InterPro" id="IPR058624">
    <property type="entry name" value="MdtA-like_HH"/>
</dbReference>
<dbReference type="Proteomes" id="UP000006272">
    <property type="component" value="Unassembled WGS sequence"/>
</dbReference>
<dbReference type="PANTHER" id="PTHR30469">
    <property type="entry name" value="MULTIDRUG RESISTANCE PROTEIN MDTA"/>
    <property type="match status" value="1"/>
</dbReference>
<dbReference type="EMBL" id="ALAO01000175">
    <property type="protein sequence ID" value="EKO39087.1"/>
    <property type="molecule type" value="Genomic_DNA"/>
</dbReference>
<comment type="caution">
    <text evidence="5">The sequence shown here is derived from an EMBL/GenBank/DDBJ whole genome shotgun (WGS) entry which is preliminary data.</text>
</comment>
<feature type="domain" description="CusB-like beta-barrel" evidence="4">
    <location>
        <begin position="220"/>
        <end position="291"/>
    </location>
</feature>
<name>K6FKM6_9BACT</name>
<dbReference type="AlphaFoldDB" id="K6FKM6"/>
<dbReference type="Gene3D" id="2.40.30.170">
    <property type="match status" value="1"/>
</dbReference>
<dbReference type="InterPro" id="IPR058792">
    <property type="entry name" value="Beta-barrel_RND_2"/>
</dbReference>
<dbReference type="NCBIfam" id="TIGR01730">
    <property type="entry name" value="RND_mfp"/>
    <property type="match status" value="1"/>
</dbReference>
<dbReference type="Pfam" id="PF25917">
    <property type="entry name" value="BSH_RND"/>
    <property type="match status" value="1"/>
</dbReference>
<dbReference type="GO" id="GO:1990281">
    <property type="term" value="C:efflux pump complex"/>
    <property type="evidence" value="ECO:0007669"/>
    <property type="project" value="TreeGrafter"/>
</dbReference>
<dbReference type="InterPro" id="IPR006143">
    <property type="entry name" value="RND_pump_MFP"/>
</dbReference>
<evidence type="ECO:0000313" key="6">
    <source>
        <dbReference type="Proteomes" id="UP000006272"/>
    </source>
</evidence>